<dbReference type="Pfam" id="PF18883">
    <property type="entry name" value="AC_1"/>
    <property type="match status" value="1"/>
</dbReference>
<dbReference type="InterPro" id="IPR011050">
    <property type="entry name" value="Pectin_lyase_fold/virulence"/>
</dbReference>
<protein>
    <submittedName>
        <fullName evidence="3">Autotransporter outer membrane beta-barrel domain-containing protein</fullName>
    </submittedName>
</protein>
<keyword evidence="3" id="KW-0614">Plasmid</keyword>
<dbReference type="Pfam" id="PF12951">
    <property type="entry name" value="PATR"/>
    <property type="match status" value="2"/>
</dbReference>
<dbReference type="SUPFAM" id="SSF51126">
    <property type="entry name" value="Pectin lyase-like"/>
    <property type="match status" value="1"/>
</dbReference>
<feature type="domain" description="Autotransporter" evidence="2">
    <location>
        <begin position="497"/>
        <end position="779"/>
    </location>
</feature>
<dbReference type="PROSITE" id="PS51208">
    <property type="entry name" value="AUTOTRANSPORTER"/>
    <property type="match status" value="1"/>
</dbReference>
<dbReference type="Gene3D" id="2.40.128.130">
    <property type="entry name" value="Autotransporter beta-domain"/>
    <property type="match status" value="1"/>
</dbReference>
<organism evidence="3 4">
    <name type="scientific">Devosia neptuniae</name>
    <dbReference type="NCBI Taxonomy" id="191302"/>
    <lineage>
        <taxon>Bacteria</taxon>
        <taxon>Pseudomonadati</taxon>
        <taxon>Pseudomonadota</taxon>
        <taxon>Alphaproteobacteria</taxon>
        <taxon>Hyphomicrobiales</taxon>
        <taxon>Devosiaceae</taxon>
        <taxon>Devosia</taxon>
    </lineage>
</organism>
<dbReference type="NCBIfam" id="TIGR02601">
    <property type="entry name" value="autotrns_rpt"/>
    <property type="match status" value="2"/>
</dbReference>
<dbReference type="NCBIfam" id="TIGR04393">
    <property type="entry name" value="rpt_T5SS_PEPC"/>
    <property type="match status" value="1"/>
</dbReference>
<keyword evidence="1" id="KW-0732">Signal</keyword>
<accession>A0ABY6C7W2</accession>
<evidence type="ECO:0000256" key="1">
    <source>
        <dbReference type="ARBA" id="ARBA00022729"/>
    </source>
</evidence>
<reference evidence="3 4" key="1">
    <citation type="submission" date="2022-09" db="EMBL/GenBank/DDBJ databases">
        <title>Interaction between co-microsymbionts with complementary sets of symbiotic genes in legume-rhizobium systems.</title>
        <authorList>
            <person name="Safronova V."/>
            <person name="Sazanova A."/>
            <person name="Afonin A."/>
            <person name="Chirak E."/>
        </authorList>
    </citation>
    <scope>NUCLEOTIDE SEQUENCE [LARGE SCALE GENOMIC DNA]</scope>
    <source>
        <strain evidence="3 4">A18/4-1</strain>
        <plasmid evidence="3 4">p_unnamed1</plasmid>
    </source>
</reference>
<dbReference type="SUPFAM" id="SSF103515">
    <property type="entry name" value="Autotransporter"/>
    <property type="match status" value="1"/>
</dbReference>
<dbReference type="InterPro" id="IPR030895">
    <property type="entry name" value="T5SS_PEPC_rpt"/>
</dbReference>
<proteinExistence type="predicted"/>
<dbReference type="InterPro" id="IPR051551">
    <property type="entry name" value="Autotransporter_adhesion"/>
</dbReference>
<evidence type="ECO:0000313" key="4">
    <source>
        <dbReference type="Proteomes" id="UP001061862"/>
    </source>
</evidence>
<geneLocation type="plasmid" evidence="3 4">
    <name>p_unnamed1</name>
</geneLocation>
<keyword evidence="4" id="KW-1185">Reference proteome</keyword>
<gene>
    <name evidence="3" type="ORF">N8A98_01430</name>
</gene>
<dbReference type="Proteomes" id="UP001061862">
    <property type="component" value="Plasmid p_unnamed1"/>
</dbReference>
<dbReference type="Pfam" id="PF03797">
    <property type="entry name" value="Autotransporter"/>
    <property type="match status" value="1"/>
</dbReference>
<dbReference type="SMART" id="SM00869">
    <property type="entry name" value="Autotransporter"/>
    <property type="match status" value="1"/>
</dbReference>
<dbReference type="InterPro" id="IPR036709">
    <property type="entry name" value="Autotransporte_beta_dom_sf"/>
</dbReference>
<dbReference type="InterPro" id="IPR005546">
    <property type="entry name" value="Autotransporte_beta"/>
</dbReference>
<dbReference type="Gene3D" id="2.160.20.20">
    <property type="match status" value="1"/>
</dbReference>
<dbReference type="EMBL" id="CP104964">
    <property type="protein sequence ID" value="UXN68200.1"/>
    <property type="molecule type" value="Genomic_DNA"/>
</dbReference>
<dbReference type="PANTHER" id="PTHR35037:SF3">
    <property type="entry name" value="C-TERMINAL REGION OF AIDA-LIKE PROTEIN"/>
    <property type="match status" value="1"/>
</dbReference>
<dbReference type="InterPro" id="IPR013425">
    <property type="entry name" value="Autotrns_rpt"/>
</dbReference>
<dbReference type="PANTHER" id="PTHR35037">
    <property type="entry name" value="C-TERMINAL REGION OF AIDA-LIKE PROTEIN"/>
    <property type="match status" value="1"/>
</dbReference>
<dbReference type="InterPro" id="IPR006315">
    <property type="entry name" value="OM_autotransptr_brl_dom"/>
</dbReference>
<dbReference type="CDD" id="cd01344">
    <property type="entry name" value="PL2_Passenger_AT"/>
    <property type="match status" value="1"/>
</dbReference>
<dbReference type="InterPro" id="IPR012332">
    <property type="entry name" value="Autotransporter_pectin_lyase_C"/>
</dbReference>
<evidence type="ECO:0000259" key="2">
    <source>
        <dbReference type="PROSITE" id="PS51208"/>
    </source>
</evidence>
<evidence type="ECO:0000313" key="3">
    <source>
        <dbReference type="EMBL" id="UXN68200.1"/>
    </source>
</evidence>
<dbReference type="InterPro" id="IPR043990">
    <property type="entry name" value="AC_1"/>
</dbReference>
<name>A0ABY6C7W2_9HYPH</name>
<sequence length="779" mass="77948">MTIQNGSTLTSNGAEFHIGSVAGNNGTVTVTGAGSRWLTSGAGIEIGAGGTGTLNIQDGATVTSQSTVSLGTLSGTGTLNIIGGTLETNNVLRSGVGGQANFDNGILRARINNNFFLSGFTPGMLNIAGGGLTLDTQAFTLRVASVFSGVGGLTKTGTGTLTLTGSQLYAGPTVIQAGTLSLTGNGSLAASSRVVADGTFNASGITAAGTSIQSLAGSGAVTLGTKNLTITDAKNDVFSGIIAGAGGLTISGGTQTLTGTNTYAGPTIVRAGTLAVNGSITSATSVEAGGTLGGTGTIFGDVTSAGIVAPGNSIGTLTVAGNYISNGGALEVETVLGGDASPTDLLVITGNSILGSGPTQVGVVNLGGSGAATVEGIKIVDVAGISDAGAFALLGNYVFEGDQAVVGGAYAYRLYQNGVSTPADGDWYLRSTLTNPVIPPGTPPGTPIPPATPLYQPGVPLYESYANVLQSFNALGTLRQRLGGRAWSGAGVIETDLPQGNLGAWGRIEASHAKFDPQTSTSGASYDVDLWKLQAGADGVLYRGDAGSLIGGVSLEYGTLSADIASPHGDGSINSTGFGVGSALTWYGSTGFYLDGQARVTWYDSDLSSSTAGLNLATDNGGFGYAVSIEGGQQIALGPNWSITPQAQLAYSDVDFDSFTDAFDAAVSSDNGQSLKARLGISVDYRNEWTDEAGQAASADLYGIANLYYDMLDGSHTDVAGVKLASENDPLWGGVGIGGSYNWGDGKYALHGEASLNTSLRNFGDSYAAKGTVGLSVKF</sequence>
<dbReference type="NCBIfam" id="TIGR01414">
    <property type="entry name" value="autotrans_barl"/>
    <property type="match status" value="1"/>
</dbReference>